<dbReference type="AlphaFoldDB" id="A0AAP0L4Q4"/>
<sequence>MFKSFPNQTKPKSTIKITLLSTTYLLNTNSKPQQQPKTPMTRPFFPAPPHCHFISQSASPALPNSYHPSPRIPSQLKPFTHIVHTKSLPKSSSIIHCSNQTKKYTTNFLINQQLHWFFSTTNPLSIGREREGRELEKGSTSRVERVVKVRGRRFLGFQR</sequence>
<dbReference type="Proteomes" id="UP001420932">
    <property type="component" value="Unassembled WGS sequence"/>
</dbReference>
<comment type="caution">
    <text evidence="1">The sequence shown here is derived from an EMBL/GenBank/DDBJ whole genome shotgun (WGS) entry which is preliminary data.</text>
</comment>
<proteinExistence type="predicted"/>
<gene>
    <name evidence="1" type="ORF">Syun_003967</name>
</gene>
<dbReference type="EMBL" id="JBBNAF010000002">
    <property type="protein sequence ID" value="KAK9163065.1"/>
    <property type="molecule type" value="Genomic_DNA"/>
</dbReference>
<reference evidence="1 2" key="1">
    <citation type="submission" date="2024-01" db="EMBL/GenBank/DDBJ databases">
        <title>Genome assemblies of Stephania.</title>
        <authorList>
            <person name="Yang L."/>
        </authorList>
    </citation>
    <scope>NUCLEOTIDE SEQUENCE [LARGE SCALE GENOMIC DNA]</scope>
    <source>
        <strain evidence="1">YNDBR</strain>
        <tissue evidence="1">Leaf</tissue>
    </source>
</reference>
<name>A0AAP0L4Q4_9MAGN</name>
<accession>A0AAP0L4Q4</accession>
<protein>
    <submittedName>
        <fullName evidence="1">Uncharacterized protein</fullName>
    </submittedName>
</protein>
<evidence type="ECO:0000313" key="2">
    <source>
        <dbReference type="Proteomes" id="UP001420932"/>
    </source>
</evidence>
<keyword evidence="2" id="KW-1185">Reference proteome</keyword>
<evidence type="ECO:0000313" key="1">
    <source>
        <dbReference type="EMBL" id="KAK9163065.1"/>
    </source>
</evidence>
<organism evidence="1 2">
    <name type="scientific">Stephania yunnanensis</name>
    <dbReference type="NCBI Taxonomy" id="152371"/>
    <lineage>
        <taxon>Eukaryota</taxon>
        <taxon>Viridiplantae</taxon>
        <taxon>Streptophyta</taxon>
        <taxon>Embryophyta</taxon>
        <taxon>Tracheophyta</taxon>
        <taxon>Spermatophyta</taxon>
        <taxon>Magnoliopsida</taxon>
        <taxon>Ranunculales</taxon>
        <taxon>Menispermaceae</taxon>
        <taxon>Menispermoideae</taxon>
        <taxon>Cissampelideae</taxon>
        <taxon>Stephania</taxon>
    </lineage>
</organism>